<accession>A0A2J8M8K3</accession>
<dbReference type="AlphaFoldDB" id="A0A2J8M8K3"/>
<proteinExistence type="predicted"/>
<dbReference type="KEGG" id="ptr:738964"/>
<dbReference type="Proteomes" id="UP000236370">
    <property type="component" value="Unassembled WGS sequence"/>
</dbReference>
<evidence type="ECO:0000313" key="2">
    <source>
        <dbReference type="Proteomes" id="UP000236370"/>
    </source>
</evidence>
<comment type="caution">
    <text evidence="1">The sequence shown here is derived from an EMBL/GenBank/DDBJ whole genome shotgun (WGS) entry which is preliminary data.</text>
</comment>
<gene>
    <name evidence="1" type="ORF">CK820_G0022975</name>
</gene>
<evidence type="ECO:0000313" key="1">
    <source>
        <dbReference type="EMBL" id="PNI55854.1"/>
    </source>
</evidence>
<reference evidence="1 2" key="1">
    <citation type="submission" date="2017-12" db="EMBL/GenBank/DDBJ databases">
        <title>High-resolution comparative analysis of great ape genomes.</title>
        <authorList>
            <person name="Pollen A."/>
            <person name="Hastie A."/>
            <person name="Hormozdiari F."/>
            <person name="Dougherty M."/>
            <person name="Liu R."/>
            <person name="Chaisson M."/>
            <person name="Hoppe E."/>
            <person name="Hill C."/>
            <person name="Pang A."/>
            <person name="Hillier L."/>
            <person name="Baker C."/>
            <person name="Armstrong J."/>
            <person name="Shendure J."/>
            <person name="Paten B."/>
            <person name="Wilson R."/>
            <person name="Chao H."/>
            <person name="Schneider V."/>
            <person name="Ventura M."/>
            <person name="Kronenberg Z."/>
            <person name="Murali S."/>
            <person name="Gordon D."/>
            <person name="Cantsilieris S."/>
            <person name="Munson K."/>
            <person name="Nelson B."/>
            <person name="Raja A."/>
            <person name="Underwood J."/>
            <person name="Diekhans M."/>
            <person name="Fiddes I."/>
            <person name="Haussler D."/>
            <person name="Eichler E."/>
        </authorList>
    </citation>
    <scope>NUCLEOTIDE SEQUENCE [LARGE SCALE GENOMIC DNA]</scope>
    <source>
        <strain evidence="1">Yerkes chimp pedigree #C0471</strain>
    </source>
</reference>
<sequence>MCHTSHSLGCPMACPGSPCCVPSTCYPPEGYGTSCCCSAPCVALLCRPLCGVSTCCQPACCAPSPCQVACCVRVSCKPVLCVASFCPTSGCCQPFCPTLVYRPVTWSTPTGC</sequence>
<organism evidence="1 2">
    <name type="scientific">Pan troglodytes</name>
    <name type="common">Chimpanzee</name>
    <dbReference type="NCBI Taxonomy" id="9598"/>
    <lineage>
        <taxon>Eukaryota</taxon>
        <taxon>Metazoa</taxon>
        <taxon>Chordata</taxon>
        <taxon>Craniata</taxon>
        <taxon>Vertebrata</taxon>
        <taxon>Euteleostomi</taxon>
        <taxon>Mammalia</taxon>
        <taxon>Eutheria</taxon>
        <taxon>Euarchontoglires</taxon>
        <taxon>Primates</taxon>
        <taxon>Haplorrhini</taxon>
        <taxon>Catarrhini</taxon>
        <taxon>Hominidae</taxon>
        <taxon>Pan</taxon>
    </lineage>
</organism>
<dbReference type="OrthoDB" id="9633948at2759"/>
<protein>
    <submittedName>
        <fullName evidence="1">KRTAP12-4 isoform 1</fullName>
    </submittedName>
</protein>
<dbReference type="EMBL" id="NBAG03000265">
    <property type="protein sequence ID" value="PNI55854.1"/>
    <property type="molecule type" value="Genomic_DNA"/>
</dbReference>
<name>A0A2J8M8K3_PANTR</name>